<keyword evidence="3 9" id="KW-0698">rRNA processing</keyword>
<dbReference type="Proteomes" id="UP000247586">
    <property type="component" value="Chromosome"/>
</dbReference>
<dbReference type="Pfam" id="PF03587">
    <property type="entry name" value="EMG1"/>
    <property type="match status" value="1"/>
</dbReference>
<accession>A0A2U9ISA5</accession>
<organism evidence="10 11">
    <name type="scientific">Metallosphaera hakonensis JCM 8857 = DSM 7519</name>
    <dbReference type="NCBI Taxonomy" id="1293036"/>
    <lineage>
        <taxon>Archaea</taxon>
        <taxon>Thermoproteota</taxon>
        <taxon>Thermoprotei</taxon>
        <taxon>Sulfolobales</taxon>
        <taxon>Sulfolobaceae</taxon>
        <taxon>Metallosphaera</taxon>
    </lineage>
</organism>
<comment type="similarity">
    <text evidence="1 9">Belongs to the class IV-like SAM-binding methyltransferase superfamily. RNA methyltransferase NEP1 family.</text>
</comment>
<evidence type="ECO:0000256" key="8">
    <source>
        <dbReference type="ARBA" id="ARBA00022884"/>
    </source>
</evidence>
<dbReference type="OrthoDB" id="7612at2157"/>
<comment type="catalytic activity">
    <reaction evidence="9">
        <text>a pseudouridine in rRNA + S-adenosyl-L-methionine = an N(1)-methylpseudouridine in rRNA + S-adenosyl-L-homocysteine + H(+)</text>
        <dbReference type="Rhea" id="RHEA:46696"/>
        <dbReference type="Rhea" id="RHEA-COMP:11634"/>
        <dbReference type="Rhea" id="RHEA-COMP:13933"/>
        <dbReference type="ChEBI" id="CHEBI:15378"/>
        <dbReference type="ChEBI" id="CHEBI:57856"/>
        <dbReference type="ChEBI" id="CHEBI:59789"/>
        <dbReference type="ChEBI" id="CHEBI:65314"/>
        <dbReference type="ChEBI" id="CHEBI:74890"/>
    </reaction>
</comment>
<dbReference type="InterPro" id="IPR005304">
    <property type="entry name" value="Rbsml_bgen_MeTrfase_EMG1/NEP1"/>
</dbReference>
<keyword evidence="11" id="KW-1185">Reference proteome</keyword>
<dbReference type="PANTHER" id="PTHR12636:SF5">
    <property type="entry name" value="RIBOSOMAL RNA SMALL SUBUNIT METHYLTRANSFERASE NEP1"/>
    <property type="match status" value="1"/>
</dbReference>
<keyword evidence="2 9" id="KW-0690">Ribosome biogenesis</keyword>
<evidence type="ECO:0000256" key="6">
    <source>
        <dbReference type="ARBA" id="ARBA00022691"/>
    </source>
</evidence>
<dbReference type="InterPro" id="IPR023503">
    <property type="entry name" value="Ribosome_NEP1_arc"/>
</dbReference>
<keyword evidence="6 9" id="KW-0949">S-adenosyl-L-methionine</keyword>
<evidence type="ECO:0000256" key="9">
    <source>
        <dbReference type="HAMAP-Rule" id="MF_00554"/>
    </source>
</evidence>
<evidence type="ECO:0000256" key="4">
    <source>
        <dbReference type="ARBA" id="ARBA00022603"/>
    </source>
</evidence>
<feature type="binding site" evidence="9">
    <location>
        <position position="167"/>
    </location>
    <ligand>
        <name>S-adenosyl-L-methionine</name>
        <dbReference type="ChEBI" id="CHEBI:59789"/>
    </ligand>
</feature>
<feature type="site" description="Stabilizes Arg-xx" evidence="9">
    <location>
        <position position="61"/>
    </location>
</feature>
<dbReference type="RefSeq" id="WP_110368914.1">
    <property type="nucleotide sequence ID" value="NZ_CP029287.2"/>
</dbReference>
<evidence type="ECO:0000256" key="5">
    <source>
        <dbReference type="ARBA" id="ARBA00022679"/>
    </source>
</evidence>
<sequence>MDIILLEASLELVPPEIRSHPSVTKNAKRVGKDPSEVLLDISLHYHAMQGLSYREKRGRPDIVHSALVMTLTDPGFSGEILIHTIDSKIIKVSKDMRPPKNYLRFVGLMEQLLVHGRVPVDGPPLMEVTSLRLEDVIKDRGLILLDEQGKRISKESLCTSSEYIGIGAYPHGEFSPEVRKMSKANFSISGHVLETQHVLCRLISACAQD</sequence>
<dbReference type="PANTHER" id="PTHR12636">
    <property type="entry name" value="NEP1/MRA1"/>
    <property type="match status" value="1"/>
</dbReference>
<dbReference type="InterPro" id="IPR029026">
    <property type="entry name" value="tRNA_m1G_MTases_N"/>
</dbReference>
<evidence type="ECO:0000256" key="1">
    <source>
        <dbReference type="ARBA" id="ARBA00008115"/>
    </source>
</evidence>
<evidence type="ECO:0000313" key="11">
    <source>
        <dbReference type="Proteomes" id="UP000247586"/>
    </source>
</evidence>
<evidence type="ECO:0000256" key="3">
    <source>
        <dbReference type="ARBA" id="ARBA00022552"/>
    </source>
</evidence>
<feature type="site" description="Interaction with substrate rRNA" evidence="9">
    <location>
        <position position="97"/>
    </location>
</feature>
<dbReference type="CDD" id="cd18088">
    <property type="entry name" value="Nep1-like"/>
    <property type="match status" value="1"/>
</dbReference>
<dbReference type="KEGG" id="mhk:DFR87_03495"/>
<gene>
    <name evidence="9" type="primary">nep1</name>
    <name evidence="10" type="ORF">DFR87_03495</name>
</gene>
<dbReference type="Gene3D" id="3.40.1280.10">
    <property type="match status" value="1"/>
</dbReference>
<dbReference type="HAMAP" id="MF_00554">
    <property type="entry name" value="NEP1"/>
    <property type="match status" value="1"/>
</dbReference>
<keyword evidence="4 9" id="KW-0489">Methyltransferase</keyword>
<evidence type="ECO:0000313" key="10">
    <source>
        <dbReference type="EMBL" id="AWR98912.1"/>
    </source>
</evidence>
<feature type="binding site" evidence="9">
    <location>
        <begin position="189"/>
        <end position="194"/>
    </location>
    <ligand>
        <name>S-adenosyl-L-methionine</name>
        <dbReference type="ChEBI" id="CHEBI:59789"/>
    </ligand>
</feature>
<dbReference type="EC" id="2.1.1.-" evidence="9"/>
<dbReference type="AlphaFoldDB" id="A0A2U9ISA5"/>
<feature type="site" description="Interaction with substrate rRNA" evidence="9">
    <location>
        <position position="59"/>
    </location>
</feature>
<protein>
    <recommendedName>
        <fullName evidence="9">Ribosomal RNA small subunit methyltransferase Nep1</fullName>
        <ecNumber evidence="9">2.1.1.-</ecNumber>
    </recommendedName>
    <alternativeName>
        <fullName evidence="9">16S rRNA (pseudouridine-N1-)-methyltransferase Nep1</fullName>
    </alternativeName>
</protein>
<name>A0A2U9ISA5_9CREN</name>
<comment type="subunit">
    <text evidence="9">Homodimer.</text>
</comment>
<proteinExistence type="inferred from homology"/>
<dbReference type="STRING" id="1293036.GCA_001315825_01712"/>
<dbReference type="GO" id="GO:0070037">
    <property type="term" value="F:rRNA (pseudouridine) methyltransferase activity"/>
    <property type="evidence" value="ECO:0007669"/>
    <property type="project" value="UniProtKB-UniRule"/>
</dbReference>
<dbReference type="InterPro" id="IPR029028">
    <property type="entry name" value="Alpha/beta_knot_MTases"/>
</dbReference>
<keyword evidence="5 9" id="KW-0808">Transferase</keyword>
<dbReference type="EMBL" id="CP029287">
    <property type="protein sequence ID" value="AWR98912.1"/>
    <property type="molecule type" value="Genomic_DNA"/>
</dbReference>
<dbReference type="SUPFAM" id="SSF75217">
    <property type="entry name" value="alpha/beta knot"/>
    <property type="match status" value="1"/>
</dbReference>
<keyword evidence="7 9" id="KW-0699">rRNA-binding</keyword>
<keyword evidence="8 9" id="KW-0694">RNA-binding</keyword>
<reference evidence="10" key="1">
    <citation type="submission" date="2018-05" db="EMBL/GenBank/DDBJ databases">
        <title>Complete Genome Sequences of Extremely Thermoacidophilic, Metal-Mobilizing Type-Strain Members of the Archaeal Family Sulfolobaceae: Acidianus brierleyi DSM-1651T, Acidianus sulfidivorans DSM-18786T, Metallosphaera hakonensis DSM-7519T, and Metallosphaera prunae DSM-10039T.</title>
        <authorList>
            <person name="Counts J.A."/>
            <person name="Kelly R.M."/>
        </authorList>
    </citation>
    <scope>NUCLEOTIDE SEQUENCE [LARGE SCALE GENOMIC DNA]</scope>
    <source>
        <strain evidence="10">HO1-1</strain>
    </source>
</reference>
<dbReference type="GO" id="GO:0019843">
    <property type="term" value="F:rRNA binding"/>
    <property type="evidence" value="ECO:0007669"/>
    <property type="project" value="UniProtKB-UniRule"/>
</dbReference>
<dbReference type="NCBIfam" id="NF003203">
    <property type="entry name" value="PRK04171.1-1"/>
    <property type="match status" value="1"/>
</dbReference>
<evidence type="ECO:0000256" key="2">
    <source>
        <dbReference type="ARBA" id="ARBA00022517"/>
    </source>
</evidence>
<comment type="function">
    <text evidence="9">Methyltransferase involved in ribosomal biogenesis. Specifically catalyzes the N1-methylation of the pseudouridine corresponding to position 914 in M.jannaschii 16S rRNA.</text>
</comment>
<evidence type="ECO:0000256" key="7">
    <source>
        <dbReference type="ARBA" id="ARBA00022730"/>
    </source>
</evidence>
<feature type="site" description="Interaction with substrate rRNA" evidence="9">
    <location>
        <position position="104"/>
    </location>
</feature>
<dbReference type="GO" id="GO:0070475">
    <property type="term" value="P:rRNA base methylation"/>
    <property type="evidence" value="ECO:0007669"/>
    <property type="project" value="InterPro"/>
</dbReference>
<feature type="site" description="Interaction with substrate rRNA" evidence="9">
    <location>
        <position position="100"/>
    </location>
</feature>
<feature type="binding site" evidence="9">
    <location>
        <position position="172"/>
    </location>
    <ligand>
        <name>S-adenosyl-L-methionine</name>
        <dbReference type="ChEBI" id="CHEBI:59789"/>
    </ligand>
</feature>
<dbReference type="GeneID" id="36834375"/>